<dbReference type="PANTHER" id="PTHR11017:SF271">
    <property type="entry name" value="DISEASE RESISTANCE PROTEIN (TIR-NBS-LRR CLASS) FAMILY"/>
    <property type="match status" value="1"/>
</dbReference>
<reference evidence="2" key="2">
    <citation type="submission" date="2006-04" db="EMBL/GenBank/DDBJ databases">
        <title>Cloning and characterization of NBS-LRR type of disease resistance-like protein.</title>
        <authorList>
            <person name="Zhang Z.Y."/>
            <person name="Zhang Q."/>
        </authorList>
    </citation>
    <scope>NUCLEOTIDE SEQUENCE</scope>
</reference>
<dbReference type="KEGG" id="pop:18108128"/>
<dbReference type="PRINTS" id="PR00364">
    <property type="entry name" value="DISEASERSIST"/>
</dbReference>
<feature type="domain" description="NB-ARC" evidence="1">
    <location>
        <begin position="16"/>
        <end position="154"/>
    </location>
</feature>
<dbReference type="HOGENOM" id="CLU_001561_2_2_1"/>
<dbReference type="Gene3D" id="1.10.8.430">
    <property type="entry name" value="Helical domain of apoptotic protease-activating factors"/>
    <property type="match status" value="1"/>
</dbReference>
<evidence type="ECO:0000259" key="1">
    <source>
        <dbReference type="Pfam" id="PF00931"/>
    </source>
</evidence>
<dbReference type="Gene3D" id="3.40.50.300">
    <property type="entry name" value="P-loop containing nucleotide triphosphate hydrolases"/>
    <property type="match status" value="1"/>
</dbReference>
<gene>
    <name evidence="3" type="ORF">POPTR_T001600</name>
</gene>
<reference evidence="3" key="1">
    <citation type="journal article" date="2006" name="Science">
        <title>The genome of black cottonwood, Populus trichocarpa (Torr. &amp; Gray).</title>
        <authorList>
            <person name="Tuskan G.A."/>
            <person name="Difazio S."/>
            <person name="Jansson S."/>
            <person name="Bohlmann J."/>
            <person name="Grigoriev I."/>
            <person name="Hellsten U."/>
            <person name="Putnam N."/>
            <person name="Ralph S."/>
            <person name="Rombauts S."/>
            <person name="Salamov A."/>
            <person name="Schein J."/>
            <person name="Sterck L."/>
            <person name="Aerts A."/>
            <person name="Bhalerao R.R."/>
            <person name="Bhalerao R.P."/>
            <person name="Blaudez D."/>
            <person name="Boerjan W."/>
            <person name="Brun A."/>
            <person name="Brunner A."/>
            <person name="Busov V."/>
            <person name="Campbell M."/>
            <person name="Carlson J."/>
            <person name="Chalot M."/>
            <person name="Chapman J."/>
            <person name="Chen G.L."/>
            <person name="Cooper D."/>
            <person name="Coutinho P.M."/>
            <person name="Couturier J."/>
            <person name="Covert S."/>
            <person name="Cronk Q."/>
            <person name="Cunningham R."/>
            <person name="Davis J."/>
            <person name="Degroeve S."/>
            <person name="Dejardin A."/>
            <person name="Depamphilis C."/>
            <person name="Detter J."/>
            <person name="Dirks B."/>
            <person name="Dubchak I."/>
            <person name="Duplessis S."/>
            <person name="Ehlting J."/>
            <person name="Ellis B."/>
            <person name="Gendler K."/>
            <person name="Goodstein D."/>
            <person name="Gribskov M."/>
            <person name="Grimwood J."/>
            <person name="Groover A."/>
            <person name="Gunter L."/>
            <person name="Hamberger B."/>
            <person name="Heinze B."/>
            <person name="Helariutta Y."/>
            <person name="Henrissat B."/>
            <person name="Holligan D."/>
            <person name="Holt R."/>
            <person name="Huang W."/>
            <person name="Islam-Faridi N."/>
            <person name="Jones S."/>
            <person name="Jones-Rhoades M."/>
            <person name="Jorgensen R."/>
            <person name="Joshi C."/>
            <person name="Kangasjarvi J."/>
            <person name="Karlsson J."/>
            <person name="Kelleher C."/>
            <person name="Kirkpatrick R."/>
            <person name="Kirst M."/>
            <person name="Kohler A."/>
            <person name="Kalluri U."/>
            <person name="Larimer F."/>
            <person name="Leebens-Mack J."/>
            <person name="Leple J.C."/>
            <person name="Locascio P."/>
            <person name="Lou Y."/>
            <person name="Lucas S."/>
            <person name="Martin F."/>
            <person name="Montanini B."/>
            <person name="Napoli C."/>
            <person name="Nelson D.R."/>
            <person name="Nelson C."/>
            <person name="Nieminen K."/>
            <person name="Nilsson O."/>
            <person name="Pereda V."/>
            <person name="Peter G."/>
            <person name="Philippe R."/>
            <person name="Pilate G."/>
            <person name="Poliakov A."/>
            <person name="Razumovskaya J."/>
            <person name="Richardson P."/>
            <person name="Rinaldi C."/>
            <person name="Ritland K."/>
            <person name="Rouze P."/>
            <person name="Ryaboy D."/>
            <person name="Schmutz J."/>
            <person name="Schrader J."/>
            <person name="Segerman B."/>
            <person name="Shin H."/>
            <person name="Siddiqui A."/>
            <person name="Sterky F."/>
            <person name="Terry A."/>
            <person name="Tsai C.J."/>
            <person name="Uberbacher E."/>
            <person name="Unneberg P."/>
            <person name="Vahala J."/>
            <person name="Wall K."/>
            <person name="Wessler S."/>
            <person name="Yang G."/>
            <person name="Yin T."/>
            <person name="Douglas C."/>
            <person name="Marra M."/>
            <person name="Sandberg G."/>
            <person name="Van de Peer Y."/>
            <person name="Rokhsar D."/>
        </authorList>
    </citation>
    <scope>NUCLEOTIDE SEQUENCE [LARGE SCALE GENOMIC DNA]</scope>
    <source>
        <strain evidence="3">Nisqually-1</strain>
    </source>
</reference>
<dbReference type="eggNOG" id="ENOG502QQJE">
    <property type="taxonomic scope" value="Eukaryota"/>
</dbReference>
<dbReference type="InterPro" id="IPR002182">
    <property type="entry name" value="NB-ARC"/>
</dbReference>
<organism evidence="2">
    <name type="scientific">Populus trichocarpa</name>
    <name type="common">Western balsam poplar</name>
    <name type="synonym">Populus balsamifera subsp. trichocarpa</name>
    <dbReference type="NCBI Taxonomy" id="3694"/>
    <lineage>
        <taxon>Eukaryota</taxon>
        <taxon>Viridiplantae</taxon>
        <taxon>Streptophyta</taxon>
        <taxon>Embryophyta</taxon>
        <taxon>Tracheophyta</taxon>
        <taxon>Spermatophyta</taxon>
        <taxon>Magnoliopsida</taxon>
        <taxon>eudicotyledons</taxon>
        <taxon>Gunneridae</taxon>
        <taxon>Pentapetalae</taxon>
        <taxon>rosids</taxon>
        <taxon>fabids</taxon>
        <taxon>Malpighiales</taxon>
        <taxon>Salicaceae</taxon>
        <taxon>Saliceae</taxon>
        <taxon>Populus</taxon>
    </lineage>
</organism>
<dbReference type="GO" id="GO:0043531">
    <property type="term" value="F:ADP binding"/>
    <property type="evidence" value="ECO:0007669"/>
    <property type="project" value="InterPro"/>
</dbReference>
<dbReference type="Pfam" id="PF00931">
    <property type="entry name" value="NB-ARC"/>
    <property type="match status" value="1"/>
</dbReference>
<dbReference type="EMBL" id="KZ623338">
    <property type="protein sequence ID" value="PNS24183.1"/>
    <property type="molecule type" value="Genomic_DNA"/>
</dbReference>
<dbReference type="GO" id="GO:0006952">
    <property type="term" value="P:defense response"/>
    <property type="evidence" value="ECO:0007669"/>
    <property type="project" value="InterPro"/>
</dbReference>
<dbReference type="AlphaFoldDB" id="Q19PJ9"/>
<dbReference type="EMBL" id="DQ513244">
    <property type="protein sequence ID" value="ABF81458.1"/>
    <property type="molecule type" value="mRNA"/>
</dbReference>
<reference evidence="3" key="3">
    <citation type="submission" date="2017-07" db="EMBL/GenBank/DDBJ databases">
        <title>WGS assembly of Populus trichocarpa.</title>
        <authorList>
            <person name="Tuskan G."/>
            <person name="Difazio S."/>
            <person name="Jansson S."/>
            <person name="Bohlmann J."/>
            <person name="Grigoriev I."/>
            <person name="Hellsten U."/>
            <person name="Putnam N."/>
            <person name="Ralph S."/>
            <person name="Rombauts S."/>
            <person name="Salamov A."/>
            <person name="Schein J."/>
            <person name="Sterck L."/>
            <person name="Aerts A."/>
            <person name="Bhalerao R."/>
            <person name="Bhalerao R."/>
            <person name="Blaudez D."/>
            <person name="Boerjan W."/>
            <person name="Brun A."/>
            <person name="Brunner A."/>
            <person name="Busov V."/>
            <person name="Campbell M."/>
            <person name="Carlson J."/>
            <person name="Chalot M."/>
            <person name="Chapman J."/>
            <person name="Chen G."/>
            <person name="Cooper D."/>
            <person name="Coutinho P."/>
            <person name="Couturier J."/>
            <person name="Covert S."/>
            <person name="Cronk Q."/>
            <person name="Cunningham R."/>
            <person name="Davis J."/>
            <person name="Degroeve S."/>
            <person name="Dejardin A."/>
            <person name="Depamphilis C."/>
            <person name="Detter J."/>
            <person name="Dirks B."/>
            <person name="Dubchak I."/>
            <person name="Duplessis S."/>
            <person name="Ehlting J."/>
            <person name="Ellis B."/>
            <person name="Gendler K."/>
            <person name="Goodstein D."/>
            <person name="Gribskov M."/>
            <person name="Grimwood J."/>
            <person name="Groover A."/>
            <person name="Gunter L."/>
            <person name="Hamberger B."/>
            <person name="Heinze B."/>
            <person name="Helariutta Y."/>
            <person name="Henrissat B."/>
            <person name="Holligan D."/>
            <person name="Holt R."/>
            <person name="Huang W."/>
            <person name="Islam-Faridi N."/>
            <person name="Jones S."/>
            <person name="Jones-Rhoades M."/>
            <person name="Jorgensen R."/>
            <person name="Joshi C."/>
            <person name="Kangasjarvi J."/>
            <person name="Karlsson J."/>
            <person name="Kelleher C."/>
            <person name="Kirkpatrick R."/>
            <person name="Kirst M."/>
            <person name="Kohler A."/>
            <person name="Kalluri U."/>
            <person name="Larimer F."/>
            <person name="Leebens-Mack J."/>
            <person name="Leple J."/>
            <person name="Locascio P."/>
            <person name="Lou Y."/>
            <person name="Lucas S."/>
            <person name="Martin F."/>
            <person name="Montanini B."/>
            <person name="Napoli C."/>
            <person name="Nelson D."/>
            <person name="Nelson C."/>
            <person name="Nieminen K."/>
            <person name="Nilsson O."/>
            <person name="Pereda V."/>
            <person name="Peter G."/>
            <person name="Philippe R."/>
            <person name="Pilate G."/>
            <person name="Poliakov A."/>
            <person name="Razumovskaya J."/>
            <person name="Richardson P."/>
            <person name="Rinaldi C."/>
            <person name="Ritland K."/>
            <person name="Rouze P."/>
            <person name="Ryaboy D."/>
            <person name="Schmutz J."/>
            <person name="Schrader J."/>
            <person name="Segerman B."/>
            <person name="Shin H."/>
            <person name="Siddiqui A."/>
            <person name="Sterky F."/>
            <person name="Terry A."/>
            <person name="Tsai C."/>
            <person name="Uberbacher E."/>
            <person name="Unneberg P."/>
            <person name="Vahala J."/>
            <person name="Wall K."/>
            <person name="Wessler S."/>
            <person name="Yang G."/>
            <person name="Yin T."/>
            <person name="Douglas C."/>
            <person name="Marra M."/>
            <person name="Sandberg G."/>
            <person name="Van De Peer Y."/>
            <person name="Rokhsar D."/>
        </authorList>
    </citation>
    <scope>NUCLEOTIDE SEQUENCE</scope>
    <source>
        <strain evidence="3">Nisqually-1</strain>
    </source>
</reference>
<evidence type="ECO:0000313" key="3">
    <source>
        <dbReference type="EMBL" id="PNS24183.1"/>
    </source>
</evidence>
<accession>Q19PJ9</accession>
<dbReference type="OrthoDB" id="1930487at2759"/>
<evidence type="ECO:0000313" key="2">
    <source>
        <dbReference type="EMBL" id="ABF81458.1"/>
    </source>
</evidence>
<sequence>MHFGTKSYLKSNRYHTVKHPLSTATDDVRIVGKHGMPGIGKTTIAKFVFNQLCYGFDESCFLSNINETPKQFNGLVPLQKQLLHDIFTQDAANINCHDRGKVMIKERLRHKRVLVVADDVAPQDQLKALMGERSWFGPGSRVIITTRDSNLLHKAIWHAFKDTKLEEDYIELSKDAVDYCGGLPLALEVIGACLYGKNKDRWKNEIYNLSRIPENNIQGKLLISFDALDGELQNAFLDIACFFTDIEKEYVAKVHYLILHASLLV</sequence>
<proteinExistence type="evidence at transcript level"/>
<dbReference type="STRING" id="3694.Q19PJ9"/>
<protein>
    <submittedName>
        <fullName evidence="2">NBS type disease resistance protein</fullName>
    </submittedName>
</protein>
<dbReference type="InterPro" id="IPR027417">
    <property type="entry name" value="P-loop_NTPase"/>
</dbReference>
<dbReference type="PANTHER" id="PTHR11017">
    <property type="entry name" value="LEUCINE-RICH REPEAT-CONTAINING PROTEIN"/>
    <property type="match status" value="1"/>
</dbReference>
<name>Q19PJ9_POPTR</name>
<dbReference type="InterPro" id="IPR042197">
    <property type="entry name" value="Apaf_helical"/>
</dbReference>
<dbReference type="InterPro" id="IPR044974">
    <property type="entry name" value="Disease_R_plants"/>
</dbReference>
<dbReference type="SUPFAM" id="SSF52540">
    <property type="entry name" value="P-loop containing nucleoside triphosphate hydrolases"/>
    <property type="match status" value="1"/>
</dbReference>